<comment type="caution">
    <text evidence="20">The sequence shown here is derived from an EMBL/GenBank/DDBJ whole genome shotgun (WGS) entry which is preliminary data.</text>
</comment>
<dbReference type="GO" id="GO:0003910">
    <property type="term" value="F:DNA ligase (ATP) activity"/>
    <property type="evidence" value="ECO:0007669"/>
    <property type="project" value="UniProtKB-EC"/>
</dbReference>
<organism evidence="20 21">
    <name type="scientific">Naegleria lovaniensis</name>
    <name type="common">Amoeba</name>
    <dbReference type="NCBI Taxonomy" id="51637"/>
    <lineage>
        <taxon>Eukaryota</taxon>
        <taxon>Discoba</taxon>
        <taxon>Heterolobosea</taxon>
        <taxon>Tetramitia</taxon>
        <taxon>Eutetramitia</taxon>
        <taxon>Vahlkampfiidae</taxon>
        <taxon>Naegleria</taxon>
    </lineage>
</organism>
<feature type="domain" description="ATP-dependent DNA ligase family profile" evidence="18">
    <location>
        <begin position="475"/>
        <end position="607"/>
    </location>
</feature>
<dbReference type="GeneID" id="68103469"/>
<evidence type="ECO:0000256" key="10">
    <source>
        <dbReference type="ARBA" id="ARBA00022842"/>
    </source>
</evidence>
<dbReference type="SUPFAM" id="SSF52113">
    <property type="entry name" value="BRCT domain"/>
    <property type="match status" value="2"/>
</dbReference>
<evidence type="ECO:0000313" key="21">
    <source>
        <dbReference type="Proteomes" id="UP000816034"/>
    </source>
</evidence>
<evidence type="ECO:0000256" key="4">
    <source>
        <dbReference type="ARBA" id="ARBA00022598"/>
    </source>
</evidence>
<evidence type="ECO:0000259" key="18">
    <source>
        <dbReference type="PROSITE" id="PS50160"/>
    </source>
</evidence>
<dbReference type="Proteomes" id="UP000816034">
    <property type="component" value="Unassembled WGS sequence"/>
</dbReference>
<dbReference type="InterPro" id="IPR012308">
    <property type="entry name" value="DNA_ligase_ATP-dep_N"/>
</dbReference>
<dbReference type="PANTHER" id="PTHR45997:SF1">
    <property type="entry name" value="DNA LIGASE 4"/>
    <property type="match status" value="1"/>
</dbReference>
<keyword evidence="11 15" id="KW-0233">DNA recombination</keyword>
<dbReference type="InterPro" id="IPR012310">
    <property type="entry name" value="DNA_ligase_ATP-dep_cent"/>
</dbReference>
<comment type="similarity">
    <text evidence="3 16">Belongs to the ATP-dependent DNA ligase family.</text>
</comment>
<dbReference type="EC" id="6.5.1.1" evidence="15"/>
<reference evidence="20 21" key="1">
    <citation type="journal article" date="2018" name="BMC Genomics">
        <title>The genome of Naegleria lovaniensis, the basis for a comparative approach to unravel pathogenicity factors of the human pathogenic amoeba N. fowleri.</title>
        <authorList>
            <person name="Liechti N."/>
            <person name="Schurch N."/>
            <person name="Bruggmann R."/>
            <person name="Wittwer M."/>
        </authorList>
    </citation>
    <scope>NUCLEOTIDE SEQUENCE [LARGE SCALE GENOMIC DNA]</scope>
    <source>
        <strain evidence="20 21">ATCC 30569</strain>
    </source>
</reference>
<dbReference type="Pfam" id="PF04679">
    <property type="entry name" value="DNA_ligase_A_C"/>
    <property type="match status" value="1"/>
</dbReference>
<dbReference type="InterPro" id="IPR012309">
    <property type="entry name" value="DNA_ligase_ATP-dep_C"/>
</dbReference>
<dbReference type="EMBL" id="PYSW02000047">
    <property type="protein sequence ID" value="KAG2374178.1"/>
    <property type="molecule type" value="Genomic_DNA"/>
</dbReference>
<comment type="catalytic activity">
    <reaction evidence="14 15">
        <text>ATP + (deoxyribonucleotide)n-3'-hydroxyl + 5'-phospho-(deoxyribonucleotide)m = (deoxyribonucleotide)n+m + AMP + diphosphate.</text>
        <dbReference type="EC" id="6.5.1.1"/>
    </reaction>
</comment>
<dbReference type="SUPFAM" id="SSF117018">
    <property type="entry name" value="ATP-dependent DNA ligase DNA-binding domain"/>
    <property type="match status" value="1"/>
</dbReference>
<evidence type="ECO:0000256" key="1">
    <source>
        <dbReference type="ARBA" id="ARBA00001946"/>
    </source>
</evidence>
<feature type="compositionally biased region" description="Acidic residues" evidence="17">
    <location>
        <begin position="92"/>
        <end position="103"/>
    </location>
</feature>
<dbReference type="Pfam" id="PF01068">
    <property type="entry name" value="DNA_ligase_A_M"/>
    <property type="match status" value="1"/>
</dbReference>
<keyword evidence="4 15" id="KW-0436">Ligase</keyword>
<evidence type="ECO:0000259" key="19">
    <source>
        <dbReference type="PROSITE" id="PS50172"/>
    </source>
</evidence>
<dbReference type="SMART" id="SM00292">
    <property type="entry name" value="BRCT"/>
    <property type="match status" value="2"/>
</dbReference>
<dbReference type="GO" id="GO:0003677">
    <property type="term" value="F:DNA binding"/>
    <property type="evidence" value="ECO:0007669"/>
    <property type="project" value="InterPro"/>
</dbReference>
<dbReference type="GO" id="GO:0006303">
    <property type="term" value="P:double-strand break repair via nonhomologous end joining"/>
    <property type="evidence" value="ECO:0007669"/>
    <property type="project" value="TreeGrafter"/>
</dbReference>
<evidence type="ECO:0000256" key="6">
    <source>
        <dbReference type="ARBA" id="ARBA00022737"/>
    </source>
</evidence>
<dbReference type="Pfam" id="PF16589">
    <property type="entry name" value="BRCT_2"/>
    <property type="match status" value="1"/>
</dbReference>
<dbReference type="InterPro" id="IPR016059">
    <property type="entry name" value="DNA_ligase_ATP-dep_CS"/>
</dbReference>
<dbReference type="PANTHER" id="PTHR45997">
    <property type="entry name" value="DNA LIGASE 4"/>
    <property type="match status" value="1"/>
</dbReference>
<evidence type="ECO:0000256" key="11">
    <source>
        <dbReference type="ARBA" id="ARBA00023172"/>
    </source>
</evidence>
<name>A0AA88KDJ2_NAELO</name>
<keyword evidence="21" id="KW-1185">Reference proteome</keyword>
<feature type="region of interest" description="Disordered" evidence="17">
    <location>
        <begin position="88"/>
        <end position="140"/>
    </location>
</feature>
<feature type="compositionally biased region" description="Low complexity" evidence="17">
    <location>
        <begin position="122"/>
        <end position="136"/>
    </location>
</feature>
<evidence type="ECO:0000256" key="7">
    <source>
        <dbReference type="ARBA" id="ARBA00022741"/>
    </source>
</evidence>
<dbReference type="Gene3D" id="3.40.50.10190">
    <property type="entry name" value="BRCT domain"/>
    <property type="match status" value="2"/>
</dbReference>
<protein>
    <recommendedName>
        <fullName evidence="15">DNA ligase</fullName>
        <ecNumber evidence="15">6.5.1.1</ecNumber>
    </recommendedName>
</protein>
<comment type="cofactor">
    <cofactor evidence="1">
        <name>Mg(2+)</name>
        <dbReference type="ChEBI" id="CHEBI:18420"/>
    </cofactor>
</comment>
<evidence type="ECO:0000256" key="2">
    <source>
        <dbReference type="ARBA" id="ARBA00004123"/>
    </source>
</evidence>
<evidence type="ECO:0000256" key="3">
    <source>
        <dbReference type="ARBA" id="ARBA00007572"/>
    </source>
</evidence>
<keyword evidence="7 15" id="KW-0547">Nucleotide-binding</keyword>
<keyword evidence="13" id="KW-0539">Nucleus</keyword>
<keyword evidence="10" id="KW-0460">Magnesium</keyword>
<dbReference type="CDD" id="cd07903">
    <property type="entry name" value="Adenylation_DNA_ligase_IV"/>
    <property type="match status" value="1"/>
</dbReference>
<keyword evidence="12 15" id="KW-0234">DNA repair</keyword>
<dbReference type="GO" id="GO:0071897">
    <property type="term" value="P:DNA biosynthetic process"/>
    <property type="evidence" value="ECO:0007669"/>
    <property type="project" value="InterPro"/>
</dbReference>
<dbReference type="InterPro" id="IPR012340">
    <property type="entry name" value="NA-bd_OB-fold"/>
</dbReference>
<dbReference type="Gene3D" id="2.40.50.140">
    <property type="entry name" value="Nucleic acid-binding proteins"/>
    <property type="match status" value="1"/>
</dbReference>
<dbReference type="InterPro" id="IPR036599">
    <property type="entry name" value="DNA_ligase_N_sf"/>
</dbReference>
<dbReference type="AlphaFoldDB" id="A0AA88KDJ2"/>
<keyword evidence="8 15" id="KW-0227">DNA damage</keyword>
<dbReference type="GO" id="GO:0006297">
    <property type="term" value="P:nucleotide-excision repair, DNA gap filling"/>
    <property type="evidence" value="ECO:0007669"/>
    <property type="project" value="TreeGrafter"/>
</dbReference>
<evidence type="ECO:0000256" key="13">
    <source>
        <dbReference type="ARBA" id="ARBA00023242"/>
    </source>
</evidence>
<feature type="domain" description="BRCT" evidence="19">
    <location>
        <begin position="815"/>
        <end position="914"/>
    </location>
</feature>
<evidence type="ECO:0000256" key="14">
    <source>
        <dbReference type="ARBA" id="ARBA00034003"/>
    </source>
</evidence>
<dbReference type="GO" id="GO:0032807">
    <property type="term" value="C:DNA ligase IV complex"/>
    <property type="evidence" value="ECO:0007669"/>
    <property type="project" value="TreeGrafter"/>
</dbReference>
<evidence type="ECO:0000256" key="15">
    <source>
        <dbReference type="RuleBase" id="RU000617"/>
    </source>
</evidence>
<sequence length="1078" mass="122935">MFGFAGELNHQIAAHEEGLNVFEFDDDDDEMKESSNSHRNQQKPHVNNIGNNHGPNTTESVEEASCPSAVVAMMNDSRLDIFMRDDHHRNEEDDDDDEENDEGIGDKLKSNNKPLLVERSHSSTSSTHASSSASSSDLNKNIPSYPPPVFDPSLPSCCTLFSTLCKCFEKLSTATKHKQKSEILDTIFMKCRKDLFQFMRLLLPQLDRERMTYGLKESKIAKYYIEILALPQTCEDALRLKKWKDPSKGTGNSFSDICFQVLQKRGWTSSSNLTVFHVNEKLSLLASCTDNDKKKKILLDLLKNTSCFEQKWILRIILKDLRIGIQHTTIFKQFHPHALELFNSCTDLREVITKCLDPKFTSTVELRVFTMFTPMLASLLTPAKLTAELPKDDFVIEPKYDGERILVHKKESEVKFFTRKGIDYTNIYGPKFAPIIVKNVKAKVCILDGEFLIWNRELEAFKEFGHNRTHALSDTSESNEQFCYMVFDIVYLKDRDITQYALQKRRAYLESVINPVGHVLEIVPQKPVTSEKEVYEQLDQAILNRDEGIMLKGLSGTYVPGERKWMKLKPDSVDGMGETLDLIIIGGFYGTKFKRKSVSHFLLAVATKSKHTYSKTDGFENLDDDLLVNDETQVFHSFCKVGSGYSNSELLALQKELEPHWKPFDKTKLPKFYGSWIPGAGELPDVYIEPKNSKILEIKGYSFQDSTKFKTGITLRFPRVVSIRNDKDWNDCLDLPGLEEMIELSKNGINKRKAANMDSVISHNDVKKQKRKKNATTTVQNSDGTLMEVAVSAKNRRPTAAVSQFFDHDMSKLEKTSTLFKGMQFVVFNGDENVSKYEIEKLIVSNGGSKVQNPNDHENQYLIAANTNNITVKNWIASSKEKKNPLGDRDIIHYKWIIDSVSQSSIQRLHPGYMIYTSERTQYSFKEQMDEFQDEYLFDATEESIKVSLQLTKNSREFMIADSDIIETINARYNIKTSTSFFKGIRAYIDKFVKIGDASSGIAILGMETLEVFISLYGGSVSERLDSSVTHIVYDEDDTSRLRTLKRVATKEGLFLVPREWIMSCVQAKKLQAIPTMN</sequence>
<evidence type="ECO:0000256" key="12">
    <source>
        <dbReference type="ARBA" id="ARBA00023204"/>
    </source>
</evidence>
<proteinExistence type="inferred from homology"/>
<dbReference type="Pfam" id="PF04675">
    <property type="entry name" value="DNA_ligase_A_N"/>
    <property type="match status" value="1"/>
</dbReference>
<dbReference type="NCBIfam" id="TIGR00574">
    <property type="entry name" value="dnl1"/>
    <property type="match status" value="1"/>
</dbReference>
<dbReference type="PROSITE" id="PS50160">
    <property type="entry name" value="DNA_LIGASE_A3"/>
    <property type="match status" value="1"/>
</dbReference>
<dbReference type="GO" id="GO:0006310">
    <property type="term" value="P:DNA recombination"/>
    <property type="evidence" value="ECO:0007669"/>
    <property type="project" value="UniProtKB-KW"/>
</dbReference>
<dbReference type="PROSITE" id="PS50172">
    <property type="entry name" value="BRCT"/>
    <property type="match status" value="2"/>
</dbReference>
<feature type="compositionally biased region" description="Polar residues" evidence="17">
    <location>
        <begin position="37"/>
        <end position="59"/>
    </location>
</feature>
<dbReference type="Gene3D" id="1.10.3260.10">
    <property type="entry name" value="DNA ligase, ATP-dependent, N-terminal domain"/>
    <property type="match status" value="1"/>
</dbReference>
<dbReference type="InterPro" id="IPR029710">
    <property type="entry name" value="LIG4"/>
</dbReference>
<evidence type="ECO:0000256" key="5">
    <source>
        <dbReference type="ARBA" id="ARBA00022723"/>
    </source>
</evidence>
<dbReference type="InterPro" id="IPR044125">
    <property type="entry name" value="Adenylation_DNA_ligase_IV"/>
</dbReference>
<evidence type="ECO:0000256" key="9">
    <source>
        <dbReference type="ARBA" id="ARBA00022840"/>
    </source>
</evidence>
<dbReference type="Gene3D" id="3.30.470.30">
    <property type="entry name" value="DNA ligase/mRNA capping enzyme"/>
    <property type="match status" value="1"/>
</dbReference>
<gene>
    <name evidence="20" type="ORF">C9374_011015</name>
</gene>
<dbReference type="RefSeq" id="XP_044543352.1">
    <property type="nucleotide sequence ID" value="XM_044686624.1"/>
</dbReference>
<dbReference type="PROSITE" id="PS00697">
    <property type="entry name" value="DNA_LIGASE_A1"/>
    <property type="match status" value="1"/>
</dbReference>
<evidence type="ECO:0000256" key="17">
    <source>
        <dbReference type="SAM" id="MobiDB-lite"/>
    </source>
</evidence>
<comment type="subcellular location">
    <subcellularLocation>
        <location evidence="2">Nucleus</location>
    </subcellularLocation>
</comment>
<dbReference type="SUPFAM" id="SSF50249">
    <property type="entry name" value="Nucleic acid-binding proteins"/>
    <property type="match status" value="1"/>
</dbReference>
<keyword evidence="5" id="KW-0479">Metal-binding</keyword>
<feature type="domain" description="BRCT" evidence="19">
    <location>
        <begin position="977"/>
        <end position="1078"/>
    </location>
</feature>
<keyword evidence="6" id="KW-0677">Repeat</keyword>
<dbReference type="SUPFAM" id="SSF56091">
    <property type="entry name" value="DNA ligase/mRNA capping enzyme, catalytic domain"/>
    <property type="match status" value="1"/>
</dbReference>
<dbReference type="InterPro" id="IPR000977">
    <property type="entry name" value="DNA_ligase_ATP-dep"/>
</dbReference>
<keyword evidence="9 15" id="KW-0067">ATP-binding</keyword>
<feature type="region of interest" description="Disordered" evidence="17">
    <location>
        <begin position="27"/>
        <end position="64"/>
    </location>
</feature>
<dbReference type="CDD" id="cd07968">
    <property type="entry name" value="OBF_DNA_ligase_IV"/>
    <property type="match status" value="1"/>
</dbReference>
<evidence type="ECO:0000313" key="20">
    <source>
        <dbReference type="EMBL" id="KAG2374178.1"/>
    </source>
</evidence>
<evidence type="ECO:0000256" key="8">
    <source>
        <dbReference type="ARBA" id="ARBA00022763"/>
    </source>
</evidence>
<evidence type="ECO:0000256" key="16">
    <source>
        <dbReference type="RuleBase" id="RU004196"/>
    </source>
</evidence>
<dbReference type="GO" id="GO:0005524">
    <property type="term" value="F:ATP binding"/>
    <property type="evidence" value="ECO:0007669"/>
    <property type="project" value="UniProtKB-KW"/>
</dbReference>
<dbReference type="GO" id="GO:0046872">
    <property type="term" value="F:metal ion binding"/>
    <property type="evidence" value="ECO:0007669"/>
    <property type="project" value="UniProtKB-KW"/>
</dbReference>
<accession>A0AA88KDJ2</accession>
<dbReference type="InterPro" id="IPR036420">
    <property type="entry name" value="BRCT_dom_sf"/>
</dbReference>
<dbReference type="InterPro" id="IPR001357">
    <property type="entry name" value="BRCT_dom"/>
</dbReference>